<evidence type="ECO:0000313" key="4">
    <source>
        <dbReference type="EMBL" id="TFB77680.1"/>
    </source>
</evidence>
<evidence type="ECO:0000313" key="5">
    <source>
        <dbReference type="Proteomes" id="UP000199639"/>
    </source>
</evidence>
<feature type="domain" description="HTH cro/C1-type" evidence="2">
    <location>
        <begin position="19"/>
        <end position="73"/>
    </location>
</feature>
<dbReference type="Gene3D" id="1.10.260.40">
    <property type="entry name" value="lambda repressor-like DNA-binding domains"/>
    <property type="match status" value="1"/>
</dbReference>
<dbReference type="InterPro" id="IPR014710">
    <property type="entry name" value="RmlC-like_jellyroll"/>
</dbReference>
<dbReference type="Pfam" id="PF01381">
    <property type="entry name" value="HTH_3"/>
    <property type="match status" value="1"/>
</dbReference>
<dbReference type="InterPro" id="IPR011051">
    <property type="entry name" value="RmlC_Cupin_sf"/>
</dbReference>
<gene>
    <name evidence="4" type="ORF">E3O21_08390</name>
    <name evidence="3" type="ORF">SAMN05216368_101268</name>
</gene>
<dbReference type="GO" id="GO:0003700">
    <property type="term" value="F:DNA-binding transcription factor activity"/>
    <property type="evidence" value="ECO:0007669"/>
    <property type="project" value="TreeGrafter"/>
</dbReference>
<dbReference type="EMBL" id="FNIB01000001">
    <property type="protein sequence ID" value="SDM54397.1"/>
    <property type="molecule type" value="Genomic_DNA"/>
</dbReference>
<dbReference type="PROSITE" id="PS50943">
    <property type="entry name" value="HTH_CROC1"/>
    <property type="match status" value="1"/>
</dbReference>
<dbReference type="PANTHER" id="PTHR46797:SF1">
    <property type="entry name" value="METHYLPHOSPHONATE SYNTHASE"/>
    <property type="match status" value="1"/>
</dbReference>
<evidence type="ECO:0000259" key="2">
    <source>
        <dbReference type="PROSITE" id="PS50943"/>
    </source>
</evidence>
<dbReference type="InterPro" id="IPR013096">
    <property type="entry name" value="Cupin_2"/>
</dbReference>
<dbReference type="SMART" id="SM00530">
    <property type="entry name" value="HTH_XRE"/>
    <property type="match status" value="1"/>
</dbReference>
<dbReference type="SUPFAM" id="SSF47413">
    <property type="entry name" value="lambda repressor-like DNA-binding domains"/>
    <property type="match status" value="1"/>
</dbReference>
<protein>
    <submittedName>
        <fullName evidence="3">Cupin domain-containing protein</fullName>
    </submittedName>
    <submittedName>
        <fullName evidence="4">Helix-turn-helix domain-containing protein</fullName>
    </submittedName>
</protein>
<dbReference type="Proteomes" id="UP000298252">
    <property type="component" value="Unassembled WGS sequence"/>
</dbReference>
<sequence length="194" mass="20916">MRPMPVDPTNQRAAIGSRLRAARRSQQLTIDQLAMVTDLTKGFISRIERDMTSPSVSTLVALCEVLHVNIGDLFASSDVELVTAEGAPRINLGGEGANERLLTPRRESRLQVVRSTVSPGGSGGGKLYTINSPVDVVHVLAGSITVQFSDRTLTLAAGDSLTFDGREPHNWQADLEVETELLWILAPAAWEGTV</sequence>
<proteinExistence type="predicted"/>
<dbReference type="Gene3D" id="2.60.120.10">
    <property type="entry name" value="Jelly Rolls"/>
    <property type="match status" value="1"/>
</dbReference>
<dbReference type="AlphaFoldDB" id="A0A4R8V6L4"/>
<dbReference type="InterPro" id="IPR001387">
    <property type="entry name" value="Cro/C1-type_HTH"/>
</dbReference>
<dbReference type="Proteomes" id="UP000199639">
    <property type="component" value="Unassembled WGS sequence"/>
</dbReference>
<dbReference type="Pfam" id="PF07883">
    <property type="entry name" value="Cupin_2"/>
    <property type="match status" value="1"/>
</dbReference>
<dbReference type="InterPro" id="IPR010982">
    <property type="entry name" value="Lambda_DNA-bd_dom_sf"/>
</dbReference>
<reference evidence="3 5" key="1">
    <citation type="submission" date="2016-10" db="EMBL/GenBank/DDBJ databases">
        <authorList>
            <person name="Varghese N."/>
            <person name="Submissions S."/>
        </authorList>
    </citation>
    <scope>NUCLEOTIDE SEQUENCE [LARGE SCALE GENOMIC DNA]</scope>
    <source>
        <strain evidence="3 5">CGMCC 1.11215</strain>
    </source>
</reference>
<dbReference type="STRING" id="1424659.SAMN05216368_101268"/>
<dbReference type="GO" id="GO:0003677">
    <property type="term" value="F:DNA binding"/>
    <property type="evidence" value="ECO:0007669"/>
    <property type="project" value="UniProtKB-KW"/>
</dbReference>
<evidence type="ECO:0000313" key="3">
    <source>
        <dbReference type="EMBL" id="SDM54397.1"/>
    </source>
</evidence>
<keyword evidence="6" id="KW-1185">Reference proteome</keyword>
<dbReference type="PANTHER" id="PTHR46797">
    <property type="entry name" value="HTH-TYPE TRANSCRIPTIONAL REGULATOR"/>
    <property type="match status" value="1"/>
</dbReference>
<evidence type="ECO:0000256" key="1">
    <source>
        <dbReference type="ARBA" id="ARBA00023125"/>
    </source>
</evidence>
<organism evidence="3 5">
    <name type="scientific">Cryobacterium flavum</name>
    <dbReference type="NCBI Taxonomy" id="1424659"/>
    <lineage>
        <taxon>Bacteria</taxon>
        <taxon>Bacillati</taxon>
        <taxon>Actinomycetota</taxon>
        <taxon>Actinomycetes</taxon>
        <taxon>Micrococcales</taxon>
        <taxon>Microbacteriaceae</taxon>
        <taxon>Cryobacterium</taxon>
    </lineage>
</organism>
<dbReference type="RefSeq" id="WP_092338779.1">
    <property type="nucleotide sequence ID" value="NZ_FNIB01000001.1"/>
</dbReference>
<keyword evidence="1" id="KW-0238">DNA-binding</keyword>
<reference evidence="4 6" key="2">
    <citation type="submission" date="2019-03" db="EMBL/GenBank/DDBJ databases">
        <title>Genomics of glacier-inhabiting Cryobacterium strains.</title>
        <authorList>
            <person name="Liu Q."/>
            <person name="Xin Y.-H."/>
        </authorList>
    </citation>
    <scope>NUCLEOTIDE SEQUENCE [LARGE SCALE GENOMIC DNA]</scope>
    <source>
        <strain evidence="4 6">Hh8</strain>
    </source>
</reference>
<evidence type="ECO:0000313" key="6">
    <source>
        <dbReference type="Proteomes" id="UP000298252"/>
    </source>
</evidence>
<dbReference type="SUPFAM" id="SSF51182">
    <property type="entry name" value="RmlC-like cupins"/>
    <property type="match status" value="1"/>
</dbReference>
<accession>A0A4R8V6L4</accession>
<dbReference type="EMBL" id="SOFD01000024">
    <property type="protein sequence ID" value="TFB77680.1"/>
    <property type="molecule type" value="Genomic_DNA"/>
</dbReference>
<name>A0A4R8V6L4_9MICO</name>
<dbReference type="InterPro" id="IPR050807">
    <property type="entry name" value="TransReg_Diox_bact_type"/>
</dbReference>
<dbReference type="CDD" id="cd00093">
    <property type="entry name" value="HTH_XRE"/>
    <property type="match status" value="1"/>
</dbReference>
<dbReference type="GO" id="GO:0005829">
    <property type="term" value="C:cytosol"/>
    <property type="evidence" value="ECO:0007669"/>
    <property type="project" value="TreeGrafter"/>
</dbReference>
<dbReference type="CDD" id="cd02209">
    <property type="entry name" value="cupin_XRE_C"/>
    <property type="match status" value="1"/>
</dbReference>